<protein>
    <submittedName>
        <fullName evidence="2">Dihydrofolate reductase</fullName>
    </submittedName>
</protein>
<evidence type="ECO:0000259" key="1">
    <source>
        <dbReference type="Pfam" id="PF01872"/>
    </source>
</evidence>
<evidence type="ECO:0000313" key="3">
    <source>
        <dbReference type="Proteomes" id="UP001242480"/>
    </source>
</evidence>
<organism evidence="2 3">
    <name type="scientific">Labrys wisconsinensis</name>
    <dbReference type="NCBI Taxonomy" id="425677"/>
    <lineage>
        <taxon>Bacteria</taxon>
        <taxon>Pseudomonadati</taxon>
        <taxon>Pseudomonadota</taxon>
        <taxon>Alphaproteobacteria</taxon>
        <taxon>Hyphomicrobiales</taxon>
        <taxon>Xanthobacteraceae</taxon>
        <taxon>Labrys</taxon>
    </lineage>
</organism>
<sequence length="196" mass="21070">MRRLILQMQSSIDGFVGARGAFDWTVWDWGPHWAWDDALKAAFNATFERVDTILLSRPMAEEGYLTHWGNAARSHPADPAYAFAGRIVGLDKILASRTLDRSRWERTELVAGPLAAGVAAVKGRPGGDLICFGGAGFGRALLQAGLVDELQLYVNPTALGAGIPLIPGPLRMRLLDARPYACGIVVSRYAPLAAGA</sequence>
<comment type="caution">
    <text evidence="2">The sequence shown here is derived from an EMBL/GenBank/DDBJ whole genome shotgun (WGS) entry which is preliminary data.</text>
</comment>
<proteinExistence type="predicted"/>
<reference evidence="2 3" key="1">
    <citation type="submission" date="2023-07" db="EMBL/GenBank/DDBJ databases">
        <title>Genomic Encyclopedia of Type Strains, Phase IV (KMG-IV): sequencing the most valuable type-strain genomes for metagenomic binning, comparative biology and taxonomic classification.</title>
        <authorList>
            <person name="Goeker M."/>
        </authorList>
    </citation>
    <scope>NUCLEOTIDE SEQUENCE [LARGE SCALE GENOMIC DNA]</scope>
    <source>
        <strain evidence="2 3">DSM 19619</strain>
    </source>
</reference>
<gene>
    <name evidence="2" type="ORF">QO011_006818</name>
</gene>
<dbReference type="SUPFAM" id="SSF53597">
    <property type="entry name" value="Dihydrofolate reductase-like"/>
    <property type="match status" value="1"/>
</dbReference>
<name>A0ABU0JHL3_9HYPH</name>
<dbReference type="RefSeq" id="WP_307282419.1">
    <property type="nucleotide sequence ID" value="NZ_JAUSVX010000018.1"/>
</dbReference>
<dbReference type="InterPro" id="IPR024072">
    <property type="entry name" value="DHFR-like_dom_sf"/>
</dbReference>
<keyword evidence="3" id="KW-1185">Reference proteome</keyword>
<dbReference type="EMBL" id="JAUSVX010000018">
    <property type="protein sequence ID" value="MDQ0473782.1"/>
    <property type="molecule type" value="Genomic_DNA"/>
</dbReference>
<feature type="domain" description="Bacterial bifunctional deaminase-reductase C-terminal" evidence="1">
    <location>
        <begin position="4"/>
        <end position="186"/>
    </location>
</feature>
<evidence type="ECO:0000313" key="2">
    <source>
        <dbReference type="EMBL" id="MDQ0473782.1"/>
    </source>
</evidence>
<dbReference type="Gene3D" id="3.40.430.10">
    <property type="entry name" value="Dihydrofolate Reductase, subunit A"/>
    <property type="match status" value="1"/>
</dbReference>
<dbReference type="Proteomes" id="UP001242480">
    <property type="component" value="Unassembled WGS sequence"/>
</dbReference>
<dbReference type="InterPro" id="IPR002734">
    <property type="entry name" value="RibDG_C"/>
</dbReference>
<accession>A0ABU0JHL3</accession>
<dbReference type="Pfam" id="PF01872">
    <property type="entry name" value="RibD_C"/>
    <property type="match status" value="1"/>
</dbReference>